<dbReference type="Gene3D" id="4.10.1000.10">
    <property type="entry name" value="Zinc finger, CCCH-type"/>
    <property type="match status" value="1"/>
</dbReference>
<gene>
    <name evidence="11" type="ORF">RHGRI_008434</name>
</gene>
<dbReference type="FunFam" id="2.130.10.10:FF:000869">
    <property type="entry name" value="Zinc finger CCCH domain-containing protein 48"/>
    <property type="match status" value="1"/>
</dbReference>
<dbReference type="Pfam" id="PF00400">
    <property type="entry name" value="WD40"/>
    <property type="match status" value="3"/>
</dbReference>
<dbReference type="InterPro" id="IPR015943">
    <property type="entry name" value="WD40/YVTN_repeat-like_dom_sf"/>
</dbReference>
<dbReference type="PROSITE" id="PS50294">
    <property type="entry name" value="WD_REPEATS_REGION"/>
    <property type="match status" value="2"/>
</dbReference>
<feature type="repeat" description="WD" evidence="7">
    <location>
        <begin position="269"/>
        <end position="308"/>
    </location>
</feature>
<evidence type="ECO:0000256" key="9">
    <source>
        <dbReference type="SAM" id="MobiDB-lite"/>
    </source>
</evidence>
<proteinExistence type="predicted"/>
<accession>A0AAV6L0D3</accession>
<dbReference type="GO" id="GO:0003677">
    <property type="term" value="F:DNA binding"/>
    <property type="evidence" value="ECO:0007669"/>
    <property type="project" value="UniProtKB-KW"/>
</dbReference>
<feature type="compositionally biased region" description="Gly residues" evidence="9">
    <location>
        <begin position="89"/>
        <end position="100"/>
    </location>
</feature>
<keyword evidence="4 8" id="KW-0863">Zinc-finger</keyword>
<evidence type="ECO:0000313" key="12">
    <source>
        <dbReference type="Proteomes" id="UP000823749"/>
    </source>
</evidence>
<dbReference type="Pfam" id="PF03478">
    <property type="entry name" value="Beta-prop_KIB1-4"/>
    <property type="match status" value="1"/>
</dbReference>
<dbReference type="AlphaFoldDB" id="A0AAV6L0D3"/>
<dbReference type="PANTHER" id="PTHR44489:SF1">
    <property type="entry name" value="ZINC FINGER CCCH DOMAIN-CONTAINING PROTEIN 63"/>
    <property type="match status" value="1"/>
</dbReference>
<feature type="compositionally biased region" description="Polar residues" evidence="9">
    <location>
        <begin position="77"/>
        <end position="87"/>
    </location>
</feature>
<keyword evidence="2 8" id="KW-0479">Metal-binding</keyword>
<feature type="domain" description="C3H1-type" evidence="10">
    <location>
        <begin position="108"/>
        <end position="135"/>
    </location>
</feature>
<comment type="caution">
    <text evidence="11">The sequence shown here is derived from an EMBL/GenBank/DDBJ whole genome shotgun (WGS) entry which is preliminary data.</text>
</comment>
<dbReference type="InterPro" id="IPR020472">
    <property type="entry name" value="WD40_PAC1"/>
</dbReference>
<keyword evidence="12" id="KW-1185">Reference proteome</keyword>
<dbReference type="InterPro" id="IPR036322">
    <property type="entry name" value="WD40_repeat_dom_sf"/>
</dbReference>
<dbReference type="SMART" id="SM00320">
    <property type="entry name" value="WD40"/>
    <property type="match status" value="5"/>
</dbReference>
<dbReference type="Gene3D" id="2.130.10.10">
    <property type="entry name" value="YVTN repeat-like/Quinoprotein amine dehydrogenase"/>
    <property type="match status" value="2"/>
</dbReference>
<dbReference type="SUPFAM" id="SSF50978">
    <property type="entry name" value="WD40 repeat-like"/>
    <property type="match status" value="1"/>
</dbReference>
<evidence type="ECO:0000256" key="3">
    <source>
        <dbReference type="ARBA" id="ARBA00022737"/>
    </source>
</evidence>
<dbReference type="PROSITE" id="PS50103">
    <property type="entry name" value="ZF_C3H1"/>
    <property type="match status" value="2"/>
</dbReference>
<dbReference type="Proteomes" id="UP000823749">
    <property type="component" value="Chromosome 3"/>
</dbReference>
<sequence>MDVEGNKRVFQRLGPSSTDTRNQKVCFNWRAGKCDRFPCPYLHRELPPPQQQSARNGTSKRPHGFAADEQQMPRRNPNFSNTSSSSWGRGYGGGGGGGGGGGRGIVLKKTEKICNYWVQGNCSYGDRCRYLHSWTTGDCFSMLTQLEGHQELVSGIAMPSGSDKLYTGSKDKTVMVWDCQSGQCAGVISLGGEVGCMLSEGPWVFVGAPNVVKAWNTQTTMDLSLNGPVGQVYALVVGNDLLFAGTQDGTILAWRFNAVENRFDPAATLKGHTLAVVTLVVGANRLYSGSMDQSIKVWSLETLQCVQTLSEHSSVVMSVLCWDQFLLSCSLDKTIKVWVATESGNLEVTYTHTEEHFNGISWLLQGLLTLCGMHDSEAKPVLLCSCNDNSVRAYDLPSFSERGKIFAKQEVRSIQVGPGGLFFTGDGTGFTRLGITTGTPSGCDRGEVDRSDDLIRFSVVCKPWLYAATIDNQRKQQHRTLLAHKQIPMLMVPSPDPKDNNSDVEGQEKRSLYSITRCKLYDFQLSLSYRKRCCCSSHGWLATVEDNYAITLINPFSGVSPITLPPLMQVDPYTDFSEMEYDIVKVVLSADPYMAPDSYQVAAIYSVFSLVALIKSDDAAWTYISQEQLCLASDVIYYESHFHVIDEWCGLTKIKSFSGIDHSIELEAIIKPDQTMIFSSYLVESSTTGELLNVVRYLEPKGENEQYVTWYFKVYKLSHSSEQPHPTWVEIKSIGGDALFLGDNYSFSLLASQFPGCWPNSIYFTSDFVMVQPERPGDMGIFNLVDKSFRMHYTHDPSHNGMPPPIWIVPTPLAK</sequence>
<protein>
    <recommendedName>
        <fullName evidence="10">C3H1-type domain-containing protein</fullName>
    </recommendedName>
</protein>
<dbReference type="GO" id="GO:0008270">
    <property type="term" value="F:zinc ion binding"/>
    <property type="evidence" value="ECO:0007669"/>
    <property type="project" value="UniProtKB-KW"/>
</dbReference>
<evidence type="ECO:0000256" key="5">
    <source>
        <dbReference type="ARBA" id="ARBA00022833"/>
    </source>
</evidence>
<dbReference type="InterPro" id="IPR036855">
    <property type="entry name" value="Znf_CCCH_sf"/>
</dbReference>
<dbReference type="SMART" id="SM00356">
    <property type="entry name" value="ZnF_C3H1"/>
    <property type="match status" value="2"/>
</dbReference>
<dbReference type="InterPro" id="IPR005174">
    <property type="entry name" value="KIB1-4_b-propeller"/>
</dbReference>
<organism evidence="11 12">
    <name type="scientific">Rhododendron griersonianum</name>
    <dbReference type="NCBI Taxonomy" id="479676"/>
    <lineage>
        <taxon>Eukaryota</taxon>
        <taxon>Viridiplantae</taxon>
        <taxon>Streptophyta</taxon>
        <taxon>Embryophyta</taxon>
        <taxon>Tracheophyta</taxon>
        <taxon>Spermatophyta</taxon>
        <taxon>Magnoliopsida</taxon>
        <taxon>eudicotyledons</taxon>
        <taxon>Gunneridae</taxon>
        <taxon>Pentapetalae</taxon>
        <taxon>asterids</taxon>
        <taxon>Ericales</taxon>
        <taxon>Ericaceae</taxon>
        <taxon>Ericoideae</taxon>
        <taxon>Rhodoreae</taxon>
        <taxon>Rhododendron</taxon>
    </lineage>
</organism>
<dbReference type="EMBL" id="JACTNZ010000003">
    <property type="protein sequence ID" value="KAG5558490.1"/>
    <property type="molecule type" value="Genomic_DNA"/>
</dbReference>
<reference evidence="11" key="1">
    <citation type="submission" date="2020-08" db="EMBL/GenBank/DDBJ databases">
        <title>Plant Genome Project.</title>
        <authorList>
            <person name="Zhang R.-G."/>
        </authorList>
    </citation>
    <scope>NUCLEOTIDE SEQUENCE</scope>
    <source>
        <strain evidence="11">WSP0</strain>
        <tissue evidence="11">Leaf</tissue>
    </source>
</reference>
<feature type="region of interest" description="Disordered" evidence="9">
    <location>
        <begin position="45"/>
        <end position="100"/>
    </location>
</feature>
<keyword evidence="3" id="KW-0677">Repeat</keyword>
<dbReference type="PANTHER" id="PTHR44489">
    <property type="match status" value="1"/>
</dbReference>
<dbReference type="SUPFAM" id="SSF90229">
    <property type="entry name" value="CCCH zinc finger"/>
    <property type="match status" value="1"/>
</dbReference>
<evidence type="ECO:0000256" key="2">
    <source>
        <dbReference type="ARBA" id="ARBA00022723"/>
    </source>
</evidence>
<evidence type="ECO:0000256" key="8">
    <source>
        <dbReference type="PROSITE-ProRule" id="PRU00723"/>
    </source>
</evidence>
<feature type="repeat" description="WD" evidence="7">
    <location>
        <begin position="146"/>
        <end position="187"/>
    </location>
</feature>
<dbReference type="InterPro" id="IPR044715">
    <property type="entry name" value="WDR86-like"/>
</dbReference>
<evidence type="ECO:0000313" key="11">
    <source>
        <dbReference type="EMBL" id="KAG5558490.1"/>
    </source>
</evidence>
<keyword evidence="5 8" id="KW-0862">Zinc</keyword>
<feature type="zinc finger region" description="C3H1-type" evidence="8">
    <location>
        <begin position="108"/>
        <end position="135"/>
    </location>
</feature>
<evidence type="ECO:0000256" key="4">
    <source>
        <dbReference type="ARBA" id="ARBA00022771"/>
    </source>
</evidence>
<keyword evidence="6" id="KW-0238">DNA-binding</keyword>
<feature type="region of interest" description="Disordered" evidence="9">
    <location>
        <begin position="1"/>
        <end position="21"/>
    </location>
</feature>
<name>A0AAV6L0D3_9ERIC</name>
<evidence type="ECO:0000259" key="10">
    <source>
        <dbReference type="PROSITE" id="PS50103"/>
    </source>
</evidence>
<keyword evidence="1 7" id="KW-0853">WD repeat</keyword>
<feature type="domain" description="C3H1-type" evidence="10">
    <location>
        <begin position="20"/>
        <end position="46"/>
    </location>
</feature>
<dbReference type="InterPro" id="IPR041367">
    <property type="entry name" value="Znf-CCCH_4"/>
</dbReference>
<dbReference type="PRINTS" id="PR00320">
    <property type="entry name" value="GPROTEINBRPT"/>
</dbReference>
<evidence type="ECO:0000256" key="7">
    <source>
        <dbReference type="PROSITE-ProRule" id="PRU00221"/>
    </source>
</evidence>
<dbReference type="InterPro" id="IPR000571">
    <property type="entry name" value="Znf_CCCH"/>
</dbReference>
<dbReference type="InterPro" id="IPR001680">
    <property type="entry name" value="WD40_rpt"/>
</dbReference>
<dbReference type="Pfam" id="PF18044">
    <property type="entry name" value="zf-CCCH_4"/>
    <property type="match status" value="1"/>
</dbReference>
<feature type="zinc finger region" description="C3H1-type" evidence="8">
    <location>
        <begin position="20"/>
        <end position="46"/>
    </location>
</feature>
<evidence type="ECO:0000256" key="1">
    <source>
        <dbReference type="ARBA" id="ARBA00022574"/>
    </source>
</evidence>
<dbReference type="PROSITE" id="PS50082">
    <property type="entry name" value="WD_REPEATS_2"/>
    <property type="match status" value="2"/>
</dbReference>
<evidence type="ECO:0000256" key="6">
    <source>
        <dbReference type="ARBA" id="ARBA00023125"/>
    </source>
</evidence>